<dbReference type="Gene3D" id="3.90.1150.10">
    <property type="entry name" value="Aspartate Aminotransferase, domain 1"/>
    <property type="match status" value="1"/>
</dbReference>
<dbReference type="InterPro" id="IPR015422">
    <property type="entry name" value="PyrdxlP-dep_Trfase_small"/>
</dbReference>
<sequence>MSVTTEFFTPPSTFSSSPQPTRARGTAITYADGSQCLDGISGLWNVPLGYGHRGVADAVHAALLEASYLTHFRGSHTWAERTGHRLLAAAGADHYRRVVHATSGSAALDSVIKMVRQYQVVCGEPSRTIIVSLKGSYHGTTLGAMSLTGENLGQRIYGVDGRSVRHIDHRRPQDLARLLEREGDRVAAVVLEPVQGSGTHVVGSEFLSTVLEGRRRHGYLLVADEVATGFGRTGPMFASETWAESPDILVTSKGLTNGTQAASAILLATRVTEALDSADSPFMHGETQAGSPASCAAILATLEAFENEHVLSRGRAVARQLDERLDALAERIPGSSTTGLGCFRSVQLPDADGQTITRIIDRCRRNGAIVQPGPSSFQLVPALVYDARDLDRLVDRVQDAVSSVLAGRGTVAA</sequence>
<dbReference type="PIRSF" id="PIRSF000521">
    <property type="entry name" value="Transaminase_4ab_Lys_Orn"/>
    <property type="match status" value="1"/>
</dbReference>
<dbReference type="GO" id="GO:0016223">
    <property type="term" value="F:beta-alanine:pyruvate transaminase activity"/>
    <property type="evidence" value="ECO:0007669"/>
    <property type="project" value="UniProtKB-EC"/>
</dbReference>
<dbReference type="RefSeq" id="WP_126414733.1">
    <property type="nucleotide sequence ID" value="NZ_JASPER010000024.1"/>
</dbReference>
<feature type="compositionally biased region" description="Low complexity" evidence="4">
    <location>
        <begin position="1"/>
        <end position="21"/>
    </location>
</feature>
<dbReference type="Gene3D" id="3.40.640.10">
    <property type="entry name" value="Type I PLP-dependent aspartate aminotransferase-like (Major domain)"/>
    <property type="match status" value="1"/>
</dbReference>
<keyword evidence="2 3" id="KW-0663">Pyridoxal phosphate</keyword>
<keyword evidence="5" id="KW-0670">Pyruvate</keyword>
<evidence type="ECO:0000256" key="2">
    <source>
        <dbReference type="ARBA" id="ARBA00022898"/>
    </source>
</evidence>
<dbReference type="NCBIfam" id="NF041821">
    <property type="entry name" value="daptide_amino"/>
    <property type="match status" value="1"/>
</dbReference>
<organism evidence="5 6">
    <name type="scientific">Actinomyces viscosus</name>
    <dbReference type="NCBI Taxonomy" id="1656"/>
    <lineage>
        <taxon>Bacteria</taxon>
        <taxon>Bacillati</taxon>
        <taxon>Actinomycetota</taxon>
        <taxon>Actinomycetes</taxon>
        <taxon>Actinomycetales</taxon>
        <taxon>Actinomycetaceae</taxon>
        <taxon>Actinomyces</taxon>
    </lineage>
</organism>
<keyword evidence="5" id="KW-0808">Transferase</keyword>
<dbReference type="GO" id="GO:0030170">
    <property type="term" value="F:pyridoxal phosphate binding"/>
    <property type="evidence" value="ECO:0007669"/>
    <property type="project" value="InterPro"/>
</dbReference>
<evidence type="ECO:0000313" key="5">
    <source>
        <dbReference type="EMBL" id="VEI17802.1"/>
    </source>
</evidence>
<dbReference type="EMBL" id="LR134477">
    <property type="protein sequence ID" value="VEI17802.1"/>
    <property type="molecule type" value="Genomic_DNA"/>
</dbReference>
<dbReference type="InterPro" id="IPR049704">
    <property type="entry name" value="Aminotrans_3_PPA_site"/>
</dbReference>
<gene>
    <name evidence="5" type="ORF">NCTC10951_02382</name>
</gene>
<name>A0A448PNN5_ACTVI</name>
<dbReference type="OrthoDB" id="9801052at2"/>
<protein>
    <submittedName>
        <fullName evidence="5">Omega-amino acid--pyruvate aminotransferase</fullName>
        <ecNumber evidence="5">2.6.1.18</ecNumber>
    </submittedName>
</protein>
<dbReference type="InterPro" id="IPR015421">
    <property type="entry name" value="PyrdxlP-dep_Trfase_major"/>
</dbReference>
<evidence type="ECO:0000256" key="4">
    <source>
        <dbReference type="SAM" id="MobiDB-lite"/>
    </source>
</evidence>
<dbReference type="InterPro" id="IPR049691">
    <property type="entry name" value="Daptide_aminotransferase"/>
</dbReference>
<dbReference type="AlphaFoldDB" id="A0A448PNN5"/>
<dbReference type="EC" id="2.6.1.18" evidence="5"/>
<dbReference type="Pfam" id="PF00202">
    <property type="entry name" value="Aminotran_3"/>
    <property type="match status" value="1"/>
</dbReference>
<feature type="region of interest" description="Disordered" evidence="4">
    <location>
        <begin position="1"/>
        <end position="23"/>
    </location>
</feature>
<evidence type="ECO:0000313" key="6">
    <source>
        <dbReference type="Proteomes" id="UP000268658"/>
    </source>
</evidence>
<accession>A0A448PNN5</accession>
<keyword evidence="5" id="KW-0032">Aminotransferase</keyword>
<dbReference type="SUPFAM" id="SSF53383">
    <property type="entry name" value="PLP-dependent transferases"/>
    <property type="match status" value="1"/>
</dbReference>
<dbReference type="PROSITE" id="PS00600">
    <property type="entry name" value="AA_TRANSFER_CLASS_3"/>
    <property type="match status" value="1"/>
</dbReference>
<dbReference type="PANTHER" id="PTHR43094">
    <property type="entry name" value="AMINOTRANSFERASE"/>
    <property type="match status" value="1"/>
</dbReference>
<dbReference type="InterPro" id="IPR015424">
    <property type="entry name" value="PyrdxlP-dep_Trfase"/>
</dbReference>
<comment type="similarity">
    <text evidence="1 3">Belongs to the class-III pyridoxal-phosphate-dependent aminotransferase family.</text>
</comment>
<dbReference type="PANTHER" id="PTHR43094:SF1">
    <property type="entry name" value="AMINOTRANSFERASE CLASS-III"/>
    <property type="match status" value="1"/>
</dbReference>
<dbReference type="KEGG" id="avc:NCTC10951_02382"/>
<evidence type="ECO:0000256" key="3">
    <source>
        <dbReference type="RuleBase" id="RU003560"/>
    </source>
</evidence>
<dbReference type="Proteomes" id="UP000268658">
    <property type="component" value="Chromosome"/>
</dbReference>
<evidence type="ECO:0000256" key="1">
    <source>
        <dbReference type="ARBA" id="ARBA00008954"/>
    </source>
</evidence>
<proteinExistence type="inferred from homology"/>
<dbReference type="InterPro" id="IPR005814">
    <property type="entry name" value="Aminotrans_3"/>
</dbReference>
<reference evidence="5 6" key="1">
    <citation type="submission" date="2018-12" db="EMBL/GenBank/DDBJ databases">
        <authorList>
            <consortium name="Pathogen Informatics"/>
        </authorList>
    </citation>
    <scope>NUCLEOTIDE SEQUENCE [LARGE SCALE GENOMIC DNA]</scope>
    <source>
        <strain evidence="5 6">NCTC10951</strain>
    </source>
</reference>